<dbReference type="PIRSF" id="PIRSF017302">
    <property type="entry name" value="Gltscr2"/>
    <property type="match status" value="1"/>
</dbReference>
<dbReference type="InterPro" id="IPR011687">
    <property type="entry name" value="Nop53/GLTSCR2"/>
</dbReference>
<sequence length="447" mass="52109">MVKVEAKKRTVSKKTKRSWRKHIDIKDVDKFLENKRLDERLGTPFSERLDSELFVIDNERNNEPVGTLTTKKERRLALKQKEPRCFAILKPHTAVPDPIAKRNRVKTPEERKNPITRLKEAKRKLNGQLKLKEKIAERNKAIAESKRKSRFKRGDFTTDIWEDKPVTQSELNSEWLISDTIRHTLANTGQKRKRVPEILYKKPSILPAVEAPHPGTSYNPSYNDHQELLIAIAEKEKKLIKEEEHLKRVTTKMFTKVTTEKKTENWINELSEGLPVKSNKNSEDSNVEDTDPVVKSVNPPVKNAKKTLVQRRKQKEQKQLALKQAKEKLEKKKVADVYKLRLLEKQLTSKELKAKKLREKRMKLKQRKMTEPKTLNKRKFEAPEPDFQMANELAGSLRASAPVGNLLKDRFKSLQQRNILAPSALILKRNKLKVKRFIKPDHKIPLQ</sequence>
<evidence type="ECO:0000256" key="2">
    <source>
        <dbReference type="ARBA" id="ARBA00018339"/>
    </source>
</evidence>
<protein>
    <recommendedName>
        <fullName evidence="2 5">Ribosome biogenesis protein NOP53</fullName>
    </recommendedName>
</protein>
<organism evidence="8 9">
    <name type="scientific">Cephus cinctus</name>
    <name type="common">Wheat stem sawfly</name>
    <dbReference type="NCBI Taxonomy" id="211228"/>
    <lineage>
        <taxon>Eukaryota</taxon>
        <taxon>Metazoa</taxon>
        <taxon>Ecdysozoa</taxon>
        <taxon>Arthropoda</taxon>
        <taxon>Hexapoda</taxon>
        <taxon>Insecta</taxon>
        <taxon>Pterygota</taxon>
        <taxon>Neoptera</taxon>
        <taxon>Endopterygota</taxon>
        <taxon>Hymenoptera</taxon>
        <taxon>Cephoidea</taxon>
        <taxon>Cephidae</taxon>
        <taxon>Cephus</taxon>
    </lineage>
</organism>
<comment type="function">
    <text evidence="5">May play a role in ribosome biogenesis.</text>
</comment>
<accession>A0AAJ7FLL0</accession>
<dbReference type="GeneID" id="107269010"/>
<keyword evidence="4 5" id="KW-0539">Nucleus</keyword>
<evidence type="ECO:0000313" key="8">
    <source>
        <dbReference type="Proteomes" id="UP000694920"/>
    </source>
</evidence>
<dbReference type="GO" id="GO:0005730">
    <property type="term" value="C:nucleolus"/>
    <property type="evidence" value="ECO:0007669"/>
    <property type="project" value="UniProtKB-SubCell"/>
</dbReference>
<evidence type="ECO:0000256" key="5">
    <source>
        <dbReference type="PIRNR" id="PIRNR017302"/>
    </source>
</evidence>
<dbReference type="GO" id="GO:0008097">
    <property type="term" value="F:5S rRNA binding"/>
    <property type="evidence" value="ECO:0007669"/>
    <property type="project" value="TreeGrafter"/>
</dbReference>
<evidence type="ECO:0000313" key="9">
    <source>
        <dbReference type="RefSeq" id="XP_015597869.1"/>
    </source>
</evidence>
<gene>
    <name evidence="9" type="primary">LOC107269010</name>
</gene>
<dbReference type="AlphaFoldDB" id="A0AAJ7FLL0"/>
<dbReference type="PANTHER" id="PTHR14211:SF7">
    <property type="entry name" value="RIBOSOME BIOGENESIS PROTEIN NOP53"/>
    <property type="match status" value="1"/>
</dbReference>
<feature type="region of interest" description="Disordered" evidence="7">
    <location>
        <begin position="274"/>
        <end position="293"/>
    </location>
</feature>
<dbReference type="GO" id="GO:0005654">
    <property type="term" value="C:nucleoplasm"/>
    <property type="evidence" value="ECO:0007669"/>
    <property type="project" value="UniProtKB-SubCell"/>
</dbReference>
<dbReference type="GO" id="GO:0000027">
    <property type="term" value="P:ribosomal large subunit assembly"/>
    <property type="evidence" value="ECO:0007669"/>
    <property type="project" value="UniProtKB-UniRule"/>
</dbReference>
<dbReference type="Proteomes" id="UP000694920">
    <property type="component" value="Unplaced"/>
</dbReference>
<dbReference type="Pfam" id="PF07767">
    <property type="entry name" value="Nop53"/>
    <property type="match status" value="1"/>
</dbReference>
<evidence type="ECO:0000256" key="4">
    <source>
        <dbReference type="ARBA" id="ARBA00023242"/>
    </source>
</evidence>
<keyword evidence="3 5" id="KW-0690">Ribosome biogenesis</keyword>
<dbReference type="PANTHER" id="PTHR14211">
    <property type="entry name" value="GLIOMA SUPPRESSOR CANDIDATE REGION GENE 2"/>
    <property type="match status" value="1"/>
</dbReference>
<comment type="subcellular location">
    <subcellularLocation>
        <location evidence="5">Nucleus</location>
        <location evidence="5">Nucleolus</location>
    </subcellularLocation>
    <subcellularLocation>
        <location evidence="5">Nucleus</location>
        <location evidence="5">Nucleoplasm</location>
    </subcellularLocation>
</comment>
<dbReference type="RefSeq" id="XP_015597869.1">
    <property type="nucleotide sequence ID" value="XM_015742383.2"/>
</dbReference>
<keyword evidence="8" id="KW-1185">Reference proteome</keyword>
<name>A0AAJ7FLL0_CEPCN</name>
<dbReference type="KEGG" id="ccin:107269010"/>
<evidence type="ECO:0000256" key="1">
    <source>
        <dbReference type="ARBA" id="ARBA00008838"/>
    </source>
</evidence>
<proteinExistence type="inferred from homology"/>
<comment type="similarity">
    <text evidence="1 5">Belongs to the NOP53 family.</text>
</comment>
<feature type="coiled-coil region" evidence="6">
    <location>
        <begin position="308"/>
        <end position="367"/>
    </location>
</feature>
<evidence type="ECO:0000256" key="7">
    <source>
        <dbReference type="SAM" id="MobiDB-lite"/>
    </source>
</evidence>
<evidence type="ECO:0000256" key="6">
    <source>
        <dbReference type="SAM" id="Coils"/>
    </source>
</evidence>
<dbReference type="GO" id="GO:0006364">
    <property type="term" value="P:rRNA processing"/>
    <property type="evidence" value="ECO:0007669"/>
    <property type="project" value="TreeGrafter"/>
</dbReference>
<reference evidence="9" key="1">
    <citation type="submission" date="2025-08" db="UniProtKB">
        <authorList>
            <consortium name="RefSeq"/>
        </authorList>
    </citation>
    <scope>IDENTIFICATION</scope>
</reference>
<evidence type="ECO:0000256" key="3">
    <source>
        <dbReference type="ARBA" id="ARBA00022517"/>
    </source>
</evidence>
<keyword evidence="6" id="KW-0175">Coiled coil</keyword>